<evidence type="ECO:0000313" key="4">
    <source>
        <dbReference type="Proteomes" id="UP001153069"/>
    </source>
</evidence>
<keyword evidence="2" id="KW-0732">Signal</keyword>
<feature type="compositionally biased region" description="Acidic residues" evidence="1">
    <location>
        <begin position="75"/>
        <end position="86"/>
    </location>
</feature>
<keyword evidence="4" id="KW-1185">Reference proteome</keyword>
<feature type="signal peptide" evidence="2">
    <location>
        <begin position="1"/>
        <end position="19"/>
    </location>
</feature>
<sequence>MRVLLSILSFSMLLCISVASSNGGSQGDLVSWHGKDSPINLPKNLLLVPDESMLSPEDRRALQRCRPRRERTDTEREDENEDEENQDFAGQEFKIDNVVDITVVEGNQAMDRRNMTTNDLLGILDSKRADQASRSRRNRQLKGQRNTNSVEPGNIRGAHRQLNDKKGKKEPKEPKEPKDKKGAGKSPKKGKKGAKKGCKKGKKGDKNGSDCDSHETQLVYLEFPSTEVFYVMQLYYDPYRCRVVYGPRPYEAYQYSREDMDHIQGELEAMFDGYDFAFTQEQPEANSTEYSTITFDCWFDSCISVDFRGRIRILFGQAEKIDLRNTDYSDNAFVQGNFWQFAKSVDYNDFILRQYTNACDLVDCENRENRDEAYRSVILRQASRTAAHELGHLTGLRHHDSFGPYGNGIAPTIPYSSFYPTYDGLNEGDETFLHIMGSGASVGQPFWFEVNRTDFFSERSMLKLLANEAGEVLHEEDVGGLDNSIKFNKLHTDITLPEGVHAGKKLEFEEIFVKGSISAPGETDFYRFKGKAGEVISAEFNGFDIFPYYDEDYNVTIGALNLYKEEEDGTWMLVSQNHQNFEGFDALMIDATLETDGTFIMEVFSPDSVFMGYCIDYRPYGPVLLSLMSLDRTGYSDFRVGNYYLSIYKIAAEEMEDSP</sequence>
<feature type="chain" id="PRO_5040488556" description="Peptidase M10 metallopeptidase domain-containing protein" evidence="2">
    <location>
        <begin position="20"/>
        <end position="659"/>
    </location>
</feature>
<gene>
    <name evidence="3" type="ORF">SEMRO_122_G059290.1</name>
</gene>
<organism evidence="3 4">
    <name type="scientific">Seminavis robusta</name>
    <dbReference type="NCBI Taxonomy" id="568900"/>
    <lineage>
        <taxon>Eukaryota</taxon>
        <taxon>Sar</taxon>
        <taxon>Stramenopiles</taxon>
        <taxon>Ochrophyta</taxon>
        <taxon>Bacillariophyta</taxon>
        <taxon>Bacillariophyceae</taxon>
        <taxon>Bacillariophycidae</taxon>
        <taxon>Naviculales</taxon>
        <taxon>Naviculaceae</taxon>
        <taxon>Seminavis</taxon>
    </lineage>
</organism>
<dbReference type="Proteomes" id="UP001153069">
    <property type="component" value="Unassembled WGS sequence"/>
</dbReference>
<evidence type="ECO:0008006" key="5">
    <source>
        <dbReference type="Google" id="ProtNLM"/>
    </source>
</evidence>
<proteinExistence type="predicted"/>
<feature type="region of interest" description="Disordered" evidence="1">
    <location>
        <begin position="57"/>
        <end position="91"/>
    </location>
</feature>
<accession>A0A9N8DJY8</accession>
<feature type="compositionally biased region" description="Basic residues" evidence="1">
    <location>
        <begin position="186"/>
        <end position="203"/>
    </location>
</feature>
<dbReference type="EMBL" id="CAICTM010000121">
    <property type="protein sequence ID" value="CAB9501935.1"/>
    <property type="molecule type" value="Genomic_DNA"/>
</dbReference>
<dbReference type="AlphaFoldDB" id="A0A9N8DJY8"/>
<feature type="region of interest" description="Disordered" evidence="1">
    <location>
        <begin position="126"/>
        <end position="212"/>
    </location>
</feature>
<reference evidence="3" key="1">
    <citation type="submission" date="2020-06" db="EMBL/GenBank/DDBJ databases">
        <authorList>
            <consortium name="Plant Systems Biology data submission"/>
        </authorList>
    </citation>
    <scope>NUCLEOTIDE SEQUENCE</scope>
    <source>
        <strain evidence="3">D6</strain>
    </source>
</reference>
<protein>
    <recommendedName>
        <fullName evidence="5">Peptidase M10 metallopeptidase domain-containing protein</fullName>
    </recommendedName>
</protein>
<dbReference type="SUPFAM" id="SSF55486">
    <property type="entry name" value="Metalloproteases ('zincins'), catalytic domain"/>
    <property type="match status" value="1"/>
</dbReference>
<comment type="caution">
    <text evidence="3">The sequence shown here is derived from an EMBL/GenBank/DDBJ whole genome shotgun (WGS) entry which is preliminary data.</text>
</comment>
<evidence type="ECO:0000313" key="3">
    <source>
        <dbReference type="EMBL" id="CAB9501935.1"/>
    </source>
</evidence>
<dbReference type="Gene3D" id="2.60.120.380">
    <property type="match status" value="1"/>
</dbReference>
<feature type="compositionally biased region" description="Basic and acidic residues" evidence="1">
    <location>
        <begin position="161"/>
        <end position="182"/>
    </location>
</feature>
<evidence type="ECO:0000256" key="2">
    <source>
        <dbReference type="SAM" id="SignalP"/>
    </source>
</evidence>
<evidence type="ECO:0000256" key="1">
    <source>
        <dbReference type="SAM" id="MobiDB-lite"/>
    </source>
</evidence>
<name>A0A9N8DJY8_9STRA</name>